<keyword evidence="1" id="KW-1133">Transmembrane helix</keyword>
<dbReference type="PANTHER" id="PTHR30572:SF4">
    <property type="entry name" value="ABC TRANSPORTER PERMEASE YTRF"/>
    <property type="match status" value="1"/>
</dbReference>
<feature type="transmembrane region" description="Helical" evidence="1">
    <location>
        <begin position="292"/>
        <end position="314"/>
    </location>
</feature>
<sequence length="399" mass="46500">MIENQFILALKDLWRKKWHSLILLIQVTLVLVLIHLSVLSFLDLQQMKEEVSRLSKDKEIYALMDLTSNDDIMRLVNDDGKVPDMRALYNYIFHNESFSAFTLYSNFMFLENPHLRGIKGVFYNNEDGSSEVEYVLTSEEFFNYFEVNIAEGRRFNTEDYIEKTEVTPVVIGQHFAHIWNVGETFTDVFDNEYEVIGILEKGATYINIMSSREIYRLDSMILLPVNESNLQSVPDFDEIIPSAYIVPQDESMMREIIDYAAQLETYTLVYKRLSEQVKHVIKDKQTWIQMQLFLLSLVTLFTLISLIVSLLQFIDKNQYEFGVHYLTGAENKHVMMRIIFQILPFIIIGNMASFFIDTSVLSTFITLLASILLGTIVVIIPLVKIRRLGLSTVLRWKNR</sequence>
<organism evidence="3 4">
    <name type="scientific">Halalkalibacterium halodurans (strain ATCC BAA-125 / DSM 18197 / FERM 7344 / JCM 9153 / C-125)</name>
    <name type="common">Bacillus halodurans</name>
    <dbReference type="NCBI Taxonomy" id="272558"/>
    <lineage>
        <taxon>Bacteria</taxon>
        <taxon>Bacillati</taxon>
        <taxon>Bacillota</taxon>
        <taxon>Bacilli</taxon>
        <taxon>Bacillales</taxon>
        <taxon>Bacillaceae</taxon>
        <taxon>Halalkalibacterium (ex Joshi et al. 2022)</taxon>
    </lineage>
</organism>
<keyword evidence="4" id="KW-1185">Reference proteome</keyword>
<evidence type="ECO:0000313" key="4">
    <source>
        <dbReference type="Proteomes" id="UP000001258"/>
    </source>
</evidence>
<evidence type="ECO:0000256" key="1">
    <source>
        <dbReference type="SAM" id="Phobius"/>
    </source>
</evidence>
<dbReference type="InterPro" id="IPR050250">
    <property type="entry name" value="Macrolide_Exporter_MacB"/>
</dbReference>
<evidence type="ECO:0000313" key="3">
    <source>
        <dbReference type="EMBL" id="BAB07223.1"/>
    </source>
</evidence>
<dbReference type="STRING" id="272558.gene:10729417"/>
<dbReference type="PANTHER" id="PTHR30572">
    <property type="entry name" value="MEMBRANE COMPONENT OF TRANSPORTER-RELATED"/>
    <property type="match status" value="1"/>
</dbReference>
<accession>Q9K768</accession>
<dbReference type="GO" id="GO:0005886">
    <property type="term" value="C:plasma membrane"/>
    <property type="evidence" value="ECO:0007669"/>
    <property type="project" value="TreeGrafter"/>
</dbReference>
<feature type="transmembrane region" description="Helical" evidence="1">
    <location>
        <begin position="334"/>
        <end position="356"/>
    </location>
</feature>
<feature type="transmembrane region" description="Helical" evidence="1">
    <location>
        <begin position="21"/>
        <end position="42"/>
    </location>
</feature>
<dbReference type="HOGENOM" id="CLU_690115_0_0_9"/>
<evidence type="ECO:0000259" key="2">
    <source>
        <dbReference type="Pfam" id="PF12704"/>
    </source>
</evidence>
<gene>
    <name evidence="3" type="ordered locus">BH3504</name>
</gene>
<dbReference type="InterPro" id="IPR025857">
    <property type="entry name" value="MacB_PCD"/>
</dbReference>
<dbReference type="Pfam" id="PF12704">
    <property type="entry name" value="MacB_PCD"/>
    <property type="match status" value="1"/>
</dbReference>
<protein>
    <submittedName>
        <fullName evidence="3">BH3504 protein</fullName>
    </submittedName>
</protein>
<keyword evidence="1" id="KW-0812">Transmembrane</keyword>
<reference evidence="3 4" key="1">
    <citation type="journal article" date="2000" name="Nucleic Acids Res.">
        <title>Complete genome sequence of the alkaliphilic bacterium Bacillus halodurans and genomic sequence comparison with Bacillus subtilis.</title>
        <authorList>
            <person name="Takami H."/>
            <person name="Nakasone K."/>
            <person name="Takaki Y."/>
            <person name="Maeno G."/>
            <person name="Sasaki R."/>
            <person name="Masui N."/>
            <person name="Fuji F."/>
            <person name="Hirama C."/>
            <person name="Nakamura Y."/>
            <person name="Ogasawara N."/>
            <person name="Kuhara S."/>
            <person name="Horikoshi K."/>
        </authorList>
    </citation>
    <scope>NUCLEOTIDE SEQUENCE [LARGE SCALE GENOMIC DNA]</scope>
    <source>
        <strain evidence="4">ATCC BAA-125 / DSM 18197 / FERM 7344 / JCM 9153 / C-125</strain>
    </source>
</reference>
<dbReference type="Proteomes" id="UP000001258">
    <property type="component" value="Chromosome"/>
</dbReference>
<dbReference type="eggNOG" id="COG0577">
    <property type="taxonomic scope" value="Bacteria"/>
</dbReference>
<dbReference type="GO" id="GO:0022857">
    <property type="term" value="F:transmembrane transporter activity"/>
    <property type="evidence" value="ECO:0007669"/>
    <property type="project" value="TreeGrafter"/>
</dbReference>
<name>Q9K768_HALH5</name>
<proteinExistence type="predicted"/>
<dbReference type="KEGG" id="bha:BH3504"/>
<dbReference type="PIR" id="H84087">
    <property type="entry name" value="H84087"/>
</dbReference>
<dbReference type="EMBL" id="BA000004">
    <property type="protein sequence ID" value="BAB07223.1"/>
    <property type="molecule type" value="Genomic_DNA"/>
</dbReference>
<keyword evidence="1" id="KW-0472">Membrane</keyword>
<dbReference type="OrthoDB" id="2676714at2"/>
<dbReference type="RefSeq" id="WP_010899634.1">
    <property type="nucleotide sequence ID" value="NC_002570.2"/>
</dbReference>
<dbReference type="AlphaFoldDB" id="Q9K768"/>
<feature type="domain" description="MacB-like periplasmic core" evidence="2">
    <location>
        <begin position="121"/>
        <end position="228"/>
    </location>
</feature>
<feature type="transmembrane region" description="Helical" evidence="1">
    <location>
        <begin position="362"/>
        <end position="383"/>
    </location>
</feature>